<feature type="compositionally biased region" description="Low complexity" evidence="8">
    <location>
        <begin position="407"/>
        <end position="428"/>
    </location>
</feature>
<evidence type="ECO:0000313" key="11">
    <source>
        <dbReference type="Proteomes" id="UP000027178"/>
    </source>
</evidence>
<dbReference type="eggNOG" id="COG3170">
    <property type="taxonomic scope" value="Bacteria"/>
</dbReference>
<comment type="subcellular location">
    <subcellularLocation>
        <location evidence="1">Cell membrane</location>
        <topology evidence="1">Multi-pass membrane protein</topology>
    </subcellularLocation>
</comment>
<keyword evidence="6 9" id="KW-0472">Membrane</keyword>
<evidence type="ECO:0000256" key="9">
    <source>
        <dbReference type="SAM" id="Phobius"/>
    </source>
</evidence>
<gene>
    <name evidence="10" type="ORF">KCH_69390</name>
</gene>
<dbReference type="PATRIC" id="fig|1348663.4.peg.6716"/>
<feature type="transmembrane region" description="Helical" evidence="9">
    <location>
        <begin position="357"/>
        <end position="377"/>
    </location>
</feature>
<keyword evidence="3" id="KW-0808">Transferase</keyword>
<dbReference type="GO" id="GO:0016758">
    <property type="term" value="F:hexosyltransferase activity"/>
    <property type="evidence" value="ECO:0007669"/>
    <property type="project" value="InterPro"/>
</dbReference>
<feature type="transmembrane region" description="Helical" evidence="9">
    <location>
        <begin position="170"/>
        <end position="192"/>
    </location>
</feature>
<feature type="transmembrane region" description="Helical" evidence="9">
    <location>
        <begin position="288"/>
        <end position="320"/>
    </location>
</feature>
<evidence type="ECO:0000256" key="1">
    <source>
        <dbReference type="ARBA" id="ARBA00004651"/>
    </source>
</evidence>
<evidence type="ECO:0000313" key="10">
    <source>
        <dbReference type="EMBL" id="KDN81307.1"/>
    </source>
</evidence>
<feature type="transmembrane region" description="Helical" evidence="9">
    <location>
        <begin position="257"/>
        <end position="276"/>
    </location>
</feature>
<comment type="caution">
    <text evidence="10">The sequence shown here is derived from an EMBL/GenBank/DDBJ whole genome shotgun (WGS) entry which is preliminary data.</text>
</comment>
<dbReference type="EMBL" id="JNBY01000148">
    <property type="protein sequence ID" value="KDN81307.1"/>
    <property type="molecule type" value="Genomic_DNA"/>
</dbReference>
<feature type="compositionally biased region" description="Low complexity" evidence="8">
    <location>
        <begin position="615"/>
        <end position="655"/>
    </location>
</feature>
<evidence type="ECO:0000256" key="8">
    <source>
        <dbReference type="SAM" id="MobiDB-lite"/>
    </source>
</evidence>
<evidence type="ECO:0000256" key="2">
    <source>
        <dbReference type="ARBA" id="ARBA00022475"/>
    </source>
</evidence>
<feature type="transmembrane region" description="Helical" evidence="9">
    <location>
        <begin position="86"/>
        <end position="106"/>
    </location>
</feature>
<evidence type="ECO:0000256" key="6">
    <source>
        <dbReference type="ARBA" id="ARBA00023136"/>
    </source>
</evidence>
<dbReference type="GO" id="GO:0005886">
    <property type="term" value="C:plasma membrane"/>
    <property type="evidence" value="ECO:0007669"/>
    <property type="project" value="UniProtKB-SubCell"/>
</dbReference>
<keyword evidence="5 9" id="KW-1133">Transmembrane helix</keyword>
<proteinExistence type="inferred from homology"/>
<dbReference type="Pfam" id="PF09594">
    <property type="entry name" value="GT87"/>
    <property type="match status" value="1"/>
</dbReference>
<evidence type="ECO:0000256" key="5">
    <source>
        <dbReference type="ARBA" id="ARBA00022989"/>
    </source>
</evidence>
<organism evidence="10 11">
    <name type="scientific">Kitasatospora cheerisanensis KCTC 2395</name>
    <dbReference type="NCBI Taxonomy" id="1348663"/>
    <lineage>
        <taxon>Bacteria</taxon>
        <taxon>Bacillati</taxon>
        <taxon>Actinomycetota</taxon>
        <taxon>Actinomycetes</taxon>
        <taxon>Kitasatosporales</taxon>
        <taxon>Streptomycetaceae</taxon>
        <taxon>Kitasatospora</taxon>
    </lineage>
</organism>
<feature type="region of interest" description="Disordered" evidence="8">
    <location>
        <begin position="556"/>
        <end position="578"/>
    </location>
</feature>
<comment type="similarity">
    <text evidence="7">Belongs to the glycosyltransferase 87 family.</text>
</comment>
<evidence type="ECO:0000256" key="3">
    <source>
        <dbReference type="ARBA" id="ARBA00022679"/>
    </source>
</evidence>
<evidence type="ECO:0000256" key="7">
    <source>
        <dbReference type="ARBA" id="ARBA00024033"/>
    </source>
</evidence>
<accession>A0A066YJH8</accession>
<protein>
    <submittedName>
        <fullName evidence="10">Membrane protein</fullName>
    </submittedName>
</protein>
<feature type="region of interest" description="Disordered" evidence="8">
    <location>
        <begin position="594"/>
        <end position="655"/>
    </location>
</feature>
<keyword evidence="11" id="KW-1185">Reference proteome</keyword>
<reference evidence="10 11" key="1">
    <citation type="submission" date="2014-05" db="EMBL/GenBank/DDBJ databases">
        <title>Draft Genome Sequence of Kitasatospora cheerisanensis KCTC 2395.</title>
        <authorList>
            <person name="Nam D.H."/>
        </authorList>
    </citation>
    <scope>NUCLEOTIDE SEQUENCE [LARGE SCALE GENOMIC DNA]</scope>
    <source>
        <strain evidence="10 11">KCTC 2395</strain>
    </source>
</reference>
<feature type="compositionally biased region" description="Pro residues" evidence="8">
    <location>
        <begin position="600"/>
        <end position="614"/>
    </location>
</feature>
<dbReference type="AlphaFoldDB" id="A0A066YJH8"/>
<dbReference type="eggNOG" id="COG0457">
    <property type="taxonomic scope" value="Bacteria"/>
</dbReference>
<dbReference type="Proteomes" id="UP000027178">
    <property type="component" value="Unassembled WGS sequence"/>
</dbReference>
<feature type="transmembrane region" description="Helical" evidence="9">
    <location>
        <begin position="198"/>
        <end position="216"/>
    </location>
</feature>
<keyword evidence="4 9" id="KW-0812">Transmembrane</keyword>
<keyword evidence="2" id="KW-1003">Cell membrane</keyword>
<name>A0A066YJH8_9ACTN</name>
<dbReference type="HOGENOM" id="CLU_418438_0_0_11"/>
<dbReference type="InterPro" id="IPR018584">
    <property type="entry name" value="GT87"/>
</dbReference>
<feature type="transmembrane region" description="Helical" evidence="9">
    <location>
        <begin position="332"/>
        <end position="351"/>
    </location>
</feature>
<sequence>MLTRGSTAARAATLAAAVLATTVVLAVIPGHRGWFDIGVYYGTVRHWLDTGQLYDYVRPGTVYGFTYPPFAAVCMLPMRLFGWHPAIAVGVALSALATALVLYWLVDPIARRRGWCRWYAFGLAACLCALTNPVRDTFSFGQVNLLLVALVLADWRLAQLADSRWRFLTGVGTGLAAAIKLTPALFIVHLLITRQWRAAGTATVTALGATGLGFLIGPEVSRQFWTVTLWDTDRVGGFANMSNQSLQGLIARLGPQLPGRVLWVAASLAVLAIWAHRLHRAARARDTLAAYSLTGLACCLVSPITWVHHLVWALPALVVLADAALRERRRDLLAAGWLLQLVISSGMVWLWRPEGRTPGTLFGGSAYVLLTVALLVAMPIRHRPDEPGPEDPNPPAAGRPRIEDRTAAPAAATRPRPDGPADALPRSAARPRRPWHGVNHERGTPICDGPPVAPAATVSRMITSEPPFVPGLELAAALYEDAVRPLLESAYPQLRHAAARIGAGSEVLGFDTARSTDHDWGPRLQLFLTPEDAERHGPAITALLAERLPDRIRGWSTHYRHTGDPENPVSHLEPAAGSTVDHRVTVHHLPGWLATHLGRAPPPGPTPPPPPPTGSPSRSSGSPNSPAVPSCATTTAPSPPSADASAGTPTRCGAT</sequence>
<evidence type="ECO:0000256" key="4">
    <source>
        <dbReference type="ARBA" id="ARBA00022692"/>
    </source>
</evidence>
<feature type="transmembrane region" description="Helical" evidence="9">
    <location>
        <begin position="118"/>
        <end position="134"/>
    </location>
</feature>
<feature type="region of interest" description="Disordered" evidence="8">
    <location>
        <begin position="382"/>
        <end position="451"/>
    </location>
</feature>